<keyword evidence="2" id="KW-1185">Reference proteome</keyword>
<comment type="caution">
    <text evidence="1">The sequence shown here is derived from an EMBL/GenBank/DDBJ whole genome shotgun (WGS) entry which is preliminary data.</text>
</comment>
<name>A0ACC0AET8_CATRO</name>
<organism evidence="1 2">
    <name type="scientific">Catharanthus roseus</name>
    <name type="common">Madagascar periwinkle</name>
    <name type="synonym">Vinca rosea</name>
    <dbReference type="NCBI Taxonomy" id="4058"/>
    <lineage>
        <taxon>Eukaryota</taxon>
        <taxon>Viridiplantae</taxon>
        <taxon>Streptophyta</taxon>
        <taxon>Embryophyta</taxon>
        <taxon>Tracheophyta</taxon>
        <taxon>Spermatophyta</taxon>
        <taxon>Magnoliopsida</taxon>
        <taxon>eudicotyledons</taxon>
        <taxon>Gunneridae</taxon>
        <taxon>Pentapetalae</taxon>
        <taxon>asterids</taxon>
        <taxon>lamiids</taxon>
        <taxon>Gentianales</taxon>
        <taxon>Apocynaceae</taxon>
        <taxon>Rauvolfioideae</taxon>
        <taxon>Vinceae</taxon>
        <taxon>Catharanthinae</taxon>
        <taxon>Catharanthus</taxon>
    </lineage>
</organism>
<gene>
    <name evidence="1" type="ORF">M9H77_26814</name>
</gene>
<dbReference type="Proteomes" id="UP001060085">
    <property type="component" value="Linkage Group LG06"/>
</dbReference>
<evidence type="ECO:0000313" key="1">
    <source>
        <dbReference type="EMBL" id="KAI5658021.1"/>
    </source>
</evidence>
<sequence>MMTKESGSVTKPPLLEDETTLDVVEIEWKCRTESKKDATNKLTKVVLKPRSERADVERKYAYTNAKDLTPSLPMWMRSNSSPSQLAHLQRRLGKPWKPFMKLPMPTGRISKPQGRFKADNKDRKGPNRFKSEGRMYNTLNKNRSMNTTLRNDDKKSDTEDDEHDNDSNETLAFNVVIDFGKTSMHNDHQDNSDDDSIFSDKEVSYGELEVQRAKDVLERRNYELIAQFKDATDRVNVVKAKYWSPIRILPQGDLKNKERSKHKASRSLLVLKLELFSETKSLVKILLGKGLPLGIQIMFRFNDVEDLKGFKIKQLVPRGSLEGLKGFNCAVCKGRDLLSHELMMDKGKSVSQDKKKRMALNIDEGEKKSVEDEMNHIARIMSRSYKTFRKYKKDTQAKYELKKKMELSLYFMNDLKVTQTLAQMRMRMKLKKKNLRKRLRNEERNDLLMEDNGILDDELQRLTLDFSKFTKGKENLDKPQAKQNFVNDKTGLGFEYSTNEKNQEVKPCSGKVHVNITVESIEKALKNVLQIGNSPRYNEANMSDHGYQFEGKKVELQK</sequence>
<reference evidence="2" key="1">
    <citation type="journal article" date="2023" name="Nat. Plants">
        <title>Single-cell RNA sequencing provides a high-resolution roadmap for understanding the multicellular compartmentation of specialized metabolism.</title>
        <authorList>
            <person name="Sun S."/>
            <person name="Shen X."/>
            <person name="Li Y."/>
            <person name="Li Y."/>
            <person name="Wang S."/>
            <person name="Li R."/>
            <person name="Zhang H."/>
            <person name="Shen G."/>
            <person name="Guo B."/>
            <person name="Wei J."/>
            <person name="Xu J."/>
            <person name="St-Pierre B."/>
            <person name="Chen S."/>
            <person name="Sun C."/>
        </authorList>
    </citation>
    <scope>NUCLEOTIDE SEQUENCE [LARGE SCALE GENOMIC DNA]</scope>
</reference>
<dbReference type="EMBL" id="CM044706">
    <property type="protein sequence ID" value="KAI5658021.1"/>
    <property type="molecule type" value="Genomic_DNA"/>
</dbReference>
<protein>
    <submittedName>
        <fullName evidence="1">Uncharacterized protein</fullName>
    </submittedName>
</protein>
<evidence type="ECO:0000313" key="2">
    <source>
        <dbReference type="Proteomes" id="UP001060085"/>
    </source>
</evidence>
<accession>A0ACC0AET8</accession>
<proteinExistence type="predicted"/>